<sequence>MLATTVVTTAVAAGVIAAPVIAGLGYRAVRRWRTARATAIRTRDGIAEERFVRVGGIDQWIGIRGEDRTNPVLLVLHGGPGSPYSVFTPLLRSWEKHFTVVQWDRRGAGKTLGRNGKAGCGELTLDRMVDDAAEVVEHLREHLRQDKVVLLAGSMGTLVGAQLALRRPGLFHAYVATDCYVDMLRNEAAGYRMTLDRVRAAGNGRGVSRAVAALERIGPDPSRWDVRAWGVKMQWAMRTDPVTPNGAMKLMLSRVLTSPAHTLRDVAHWFSGFAYSRDRLFDEFMAFDARRLGSRFEVPYFLFQGDTDVVTLTGLAEEYFAELQAPTKALVRIRDAGHFCAFTRPEEFLRGLLSHVRPLTAPQTTP</sequence>
<dbReference type="RefSeq" id="WP_203922139.1">
    <property type="nucleotide sequence ID" value="NZ_BONZ01000068.1"/>
</dbReference>
<dbReference type="GO" id="GO:0006508">
    <property type="term" value="P:proteolysis"/>
    <property type="evidence" value="ECO:0007669"/>
    <property type="project" value="InterPro"/>
</dbReference>
<gene>
    <name evidence="4" type="ORF">Raf01_68190</name>
</gene>
<dbReference type="InterPro" id="IPR002410">
    <property type="entry name" value="Peptidase_S33"/>
</dbReference>
<dbReference type="PRINTS" id="PR00793">
    <property type="entry name" value="PROAMNOPTASE"/>
</dbReference>
<evidence type="ECO:0000256" key="2">
    <source>
        <dbReference type="ARBA" id="ARBA00022801"/>
    </source>
</evidence>
<evidence type="ECO:0000313" key="5">
    <source>
        <dbReference type="Proteomes" id="UP000642748"/>
    </source>
</evidence>
<dbReference type="InterPro" id="IPR000073">
    <property type="entry name" value="AB_hydrolase_1"/>
</dbReference>
<comment type="caution">
    <text evidence="4">The sequence shown here is derived from an EMBL/GenBank/DDBJ whole genome shotgun (WGS) entry which is preliminary data.</text>
</comment>
<proteinExistence type="inferred from homology"/>
<evidence type="ECO:0000256" key="1">
    <source>
        <dbReference type="ARBA" id="ARBA00010088"/>
    </source>
</evidence>
<dbReference type="PANTHER" id="PTHR43194:SF2">
    <property type="entry name" value="PEROXISOMAL MEMBRANE PROTEIN LPX1"/>
    <property type="match status" value="1"/>
</dbReference>
<dbReference type="SUPFAM" id="SSF53474">
    <property type="entry name" value="alpha/beta-Hydrolases"/>
    <property type="match status" value="1"/>
</dbReference>
<dbReference type="InterPro" id="IPR050228">
    <property type="entry name" value="Carboxylesterase_BioH"/>
</dbReference>
<dbReference type="Proteomes" id="UP000642748">
    <property type="component" value="Unassembled WGS sequence"/>
</dbReference>
<dbReference type="AlphaFoldDB" id="A0A8J3QYZ0"/>
<accession>A0A8J3QYZ0</accession>
<keyword evidence="5" id="KW-1185">Reference proteome</keyword>
<organism evidence="4 5">
    <name type="scientific">Rugosimonospora africana</name>
    <dbReference type="NCBI Taxonomy" id="556532"/>
    <lineage>
        <taxon>Bacteria</taxon>
        <taxon>Bacillati</taxon>
        <taxon>Actinomycetota</taxon>
        <taxon>Actinomycetes</taxon>
        <taxon>Micromonosporales</taxon>
        <taxon>Micromonosporaceae</taxon>
        <taxon>Rugosimonospora</taxon>
    </lineage>
</organism>
<feature type="domain" description="AB hydrolase-1" evidence="3">
    <location>
        <begin position="71"/>
        <end position="344"/>
    </location>
</feature>
<dbReference type="Gene3D" id="3.40.50.1820">
    <property type="entry name" value="alpha/beta hydrolase"/>
    <property type="match status" value="1"/>
</dbReference>
<evidence type="ECO:0000313" key="4">
    <source>
        <dbReference type="EMBL" id="GIH18647.1"/>
    </source>
</evidence>
<keyword evidence="2" id="KW-0378">Hydrolase</keyword>
<dbReference type="GO" id="GO:0004177">
    <property type="term" value="F:aminopeptidase activity"/>
    <property type="evidence" value="ECO:0007669"/>
    <property type="project" value="UniProtKB-EC"/>
</dbReference>
<dbReference type="InterPro" id="IPR029058">
    <property type="entry name" value="AB_hydrolase_fold"/>
</dbReference>
<evidence type="ECO:0000259" key="3">
    <source>
        <dbReference type="Pfam" id="PF00561"/>
    </source>
</evidence>
<comment type="similarity">
    <text evidence="1">Belongs to the peptidase S33 family.</text>
</comment>
<protein>
    <submittedName>
        <fullName evidence="4">Proline iminopeptidase</fullName>
    </submittedName>
</protein>
<dbReference type="Pfam" id="PF00561">
    <property type="entry name" value="Abhydrolase_1"/>
    <property type="match status" value="1"/>
</dbReference>
<name>A0A8J3QYZ0_9ACTN</name>
<dbReference type="EMBL" id="BONZ01000068">
    <property type="protein sequence ID" value="GIH18647.1"/>
    <property type="molecule type" value="Genomic_DNA"/>
</dbReference>
<reference evidence="4" key="1">
    <citation type="submission" date="2021-01" db="EMBL/GenBank/DDBJ databases">
        <title>Whole genome shotgun sequence of Rugosimonospora africana NBRC 104875.</title>
        <authorList>
            <person name="Komaki H."/>
            <person name="Tamura T."/>
        </authorList>
    </citation>
    <scope>NUCLEOTIDE SEQUENCE</scope>
    <source>
        <strain evidence="4">NBRC 104875</strain>
    </source>
</reference>
<dbReference type="PANTHER" id="PTHR43194">
    <property type="entry name" value="HYDROLASE ALPHA/BETA FOLD FAMILY"/>
    <property type="match status" value="1"/>
</dbReference>